<feature type="compositionally biased region" description="Basic and acidic residues" evidence="1">
    <location>
        <begin position="115"/>
        <end position="124"/>
    </location>
</feature>
<dbReference type="InParanoid" id="F4X0B5"/>
<evidence type="ECO:0000313" key="2">
    <source>
        <dbReference type="EMBL" id="EGI60073.1"/>
    </source>
</evidence>
<evidence type="ECO:0000256" key="1">
    <source>
        <dbReference type="SAM" id="MobiDB-lite"/>
    </source>
</evidence>
<feature type="compositionally biased region" description="Low complexity" evidence="1">
    <location>
        <begin position="126"/>
        <end position="142"/>
    </location>
</feature>
<evidence type="ECO:0000313" key="3">
    <source>
        <dbReference type="Proteomes" id="UP000007755"/>
    </source>
</evidence>
<protein>
    <submittedName>
        <fullName evidence="2">Uncharacterized protein</fullName>
    </submittedName>
</protein>
<dbReference type="AlphaFoldDB" id="F4X0B5"/>
<name>F4X0B5_ACREC</name>
<dbReference type="STRING" id="103372.F4X0B5"/>
<accession>F4X0B5</accession>
<sequence length="196" mass="21969">MQKSTLHEMPPLTETTNDDIFHDLTQTTDIPPAHSIGNTGIITKNFEISSEHNDARNKHAMKSIEGIVESVPKSYQTRYISQHRNVKEKQIVTEKSEQSEDERATSVKKKDLPKFVPSMDRDKTNTSVSQTSSIFGSSTSHTPGKKCPTCKGLSCRSTAEDVDEATAIVANTDDHNLSGQHWAFYIDEYGTETYFR</sequence>
<feature type="region of interest" description="Disordered" evidence="1">
    <location>
        <begin position="89"/>
        <end position="108"/>
    </location>
</feature>
<gene>
    <name evidence="2" type="ORF">G5I_11707</name>
</gene>
<reference evidence="2" key="1">
    <citation type="submission" date="2011-02" db="EMBL/GenBank/DDBJ databases">
        <title>The genome of the leaf-cutting ant Acromyrmex echinatior suggests key adaptations to social evolution and fungus farming.</title>
        <authorList>
            <person name="Nygaard S."/>
            <person name="Zhang G."/>
        </authorList>
    </citation>
    <scope>NUCLEOTIDE SEQUENCE</scope>
</reference>
<proteinExistence type="predicted"/>
<dbReference type="Proteomes" id="UP000007755">
    <property type="component" value="Unassembled WGS sequence"/>
</dbReference>
<organism evidence="3">
    <name type="scientific">Acromyrmex echinatior</name>
    <name type="common">Panamanian leafcutter ant</name>
    <name type="synonym">Acromyrmex octospinosus echinatior</name>
    <dbReference type="NCBI Taxonomy" id="103372"/>
    <lineage>
        <taxon>Eukaryota</taxon>
        <taxon>Metazoa</taxon>
        <taxon>Ecdysozoa</taxon>
        <taxon>Arthropoda</taxon>
        <taxon>Hexapoda</taxon>
        <taxon>Insecta</taxon>
        <taxon>Pterygota</taxon>
        <taxon>Neoptera</taxon>
        <taxon>Endopterygota</taxon>
        <taxon>Hymenoptera</taxon>
        <taxon>Apocrita</taxon>
        <taxon>Aculeata</taxon>
        <taxon>Formicoidea</taxon>
        <taxon>Formicidae</taxon>
        <taxon>Myrmicinae</taxon>
        <taxon>Acromyrmex</taxon>
    </lineage>
</organism>
<dbReference type="EMBL" id="GL888497">
    <property type="protein sequence ID" value="EGI60073.1"/>
    <property type="molecule type" value="Genomic_DNA"/>
</dbReference>
<keyword evidence="3" id="KW-1185">Reference proteome</keyword>
<feature type="region of interest" description="Disordered" evidence="1">
    <location>
        <begin position="115"/>
        <end position="147"/>
    </location>
</feature>